<reference evidence="4" key="2">
    <citation type="submission" date="2019-02" db="EMBL/GenBank/DDBJ databases">
        <title>Granulicella sibirica sp. nov., a psychrotolerant acidobacterium isolated from an organic soil layer in forested tundra, West Siberia.</title>
        <authorList>
            <person name="Oshkin I.Y."/>
            <person name="Kulichevskaya I.S."/>
            <person name="Rijpstra W.I.C."/>
            <person name="Sinninghe Damste J.S."/>
            <person name="Rakitin A.L."/>
            <person name="Ravin N.V."/>
            <person name="Dedysh S.N."/>
        </authorList>
    </citation>
    <scope>NUCLEOTIDE SEQUENCE [LARGE SCALE GENOMIC DNA]</scope>
    <source>
        <strain evidence="4">AF10</strain>
    </source>
</reference>
<accession>A0A4V1L533</accession>
<keyword evidence="4" id="KW-1185">Reference proteome</keyword>
<dbReference type="Pfam" id="PF01266">
    <property type="entry name" value="DAO"/>
    <property type="match status" value="1"/>
</dbReference>
<name>A0A4V1L533_9BACT</name>
<dbReference type="PANTHER" id="PTHR13847">
    <property type="entry name" value="SARCOSINE DEHYDROGENASE-RELATED"/>
    <property type="match status" value="1"/>
</dbReference>
<dbReference type="InterPro" id="IPR036188">
    <property type="entry name" value="FAD/NAD-bd_sf"/>
</dbReference>
<evidence type="ECO:0000313" key="4">
    <source>
        <dbReference type="Proteomes" id="UP000289437"/>
    </source>
</evidence>
<evidence type="ECO:0000259" key="2">
    <source>
        <dbReference type="Pfam" id="PF01266"/>
    </source>
</evidence>
<dbReference type="EMBL" id="RDSM01000004">
    <property type="protein sequence ID" value="RXH54364.1"/>
    <property type="molecule type" value="Genomic_DNA"/>
</dbReference>
<comment type="caution">
    <text evidence="3">The sequence shown here is derived from an EMBL/GenBank/DDBJ whole genome shotgun (WGS) entry which is preliminary data.</text>
</comment>
<organism evidence="3 4">
    <name type="scientific">Granulicella sibirica</name>
    <dbReference type="NCBI Taxonomy" id="2479048"/>
    <lineage>
        <taxon>Bacteria</taxon>
        <taxon>Pseudomonadati</taxon>
        <taxon>Acidobacteriota</taxon>
        <taxon>Terriglobia</taxon>
        <taxon>Terriglobales</taxon>
        <taxon>Acidobacteriaceae</taxon>
        <taxon>Granulicella</taxon>
    </lineage>
</organism>
<dbReference type="OrthoDB" id="9806257at2"/>
<dbReference type="SUPFAM" id="SSF54373">
    <property type="entry name" value="FAD-linked reductases, C-terminal domain"/>
    <property type="match status" value="1"/>
</dbReference>
<feature type="domain" description="FAD dependent oxidoreductase" evidence="2">
    <location>
        <begin position="5"/>
        <end position="347"/>
    </location>
</feature>
<gene>
    <name evidence="3" type="ORF">GRAN_4660</name>
</gene>
<evidence type="ECO:0000256" key="1">
    <source>
        <dbReference type="ARBA" id="ARBA00023002"/>
    </source>
</evidence>
<keyword evidence="1" id="KW-0560">Oxidoreductase</keyword>
<dbReference type="RefSeq" id="WP_128915260.1">
    <property type="nucleotide sequence ID" value="NZ_RDSM01000004.1"/>
</dbReference>
<dbReference type="SUPFAM" id="SSF51905">
    <property type="entry name" value="FAD/NAD(P)-binding domain"/>
    <property type="match status" value="1"/>
</dbReference>
<dbReference type="GO" id="GO:0016491">
    <property type="term" value="F:oxidoreductase activity"/>
    <property type="evidence" value="ECO:0007669"/>
    <property type="project" value="UniProtKB-KW"/>
</dbReference>
<dbReference type="GO" id="GO:0005737">
    <property type="term" value="C:cytoplasm"/>
    <property type="evidence" value="ECO:0007669"/>
    <property type="project" value="TreeGrafter"/>
</dbReference>
<evidence type="ECO:0000313" key="3">
    <source>
        <dbReference type="EMBL" id="RXH54364.1"/>
    </source>
</evidence>
<reference evidence="3 4" key="1">
    <citation type="submission" date="2018-11" db="EMBL/GenBank/DDBJ databases">
        <authorList>
            <person name="Mardanov A.V."/>
            <person name="Ravin N.V."/>
            <person name="Dedysh S.N."/>
        </authorList>
    </citation>
    <scope>NUCLEOTIDE SEQUENCE [LARGE SCALE GENOMIC DNA]</scope>
    <source>
        <strain evidence="3 4">AF10</strain>
    </source>
</reference>
<proteinExistence type="predicted"/>
<dbReference type="AlphaFoldDB" id="A0A4V1L533"/>
<sequence length="381" mass="40287">MTTFDTIVVGGGIVGAACAAAFARDGLTVALIESGSIGHGATAAAMGHVVLMDDSAPQLLLTRFSQSLWQSLVPNLSATAEYQPAGTIWIASDAEELHEAARKQSIFAEYEIAAQLLDPRQLATLEPNLASNLAGALLVPSDSIVNPLAIARTLVEQAVAHGAQILTAEVLRIGAGTVDLSDGRRLFSRRIVNAAGERSTRLTPGLPIRLRKGHLALTEPHPNFLHHQIVELGYLKSAHCDDDDSVAFNVQPRATGQILIGSSRQYGSTGPEVEPVIIARILARAAEYMPTLAGIPIATTWTGFRSATPDKLPLIGPWPEDETIFLATGHEGLGITTSPATAALLADHFAGRESAIPLTPYLPARLATLVAEPQAMYKENS</sequence>
<dbReference type="PANTHER" id="PTHR13847:SF287">
    <property type="entry name" value="FAD-DEPENDENT OXIDOREDUCTASE DOMAIN-CONTAINING PROTEIN 1"/>
    <property type="match status" value="1"/>
</dbReference>
<dbReference type="Proteomes" id="UP000289437">
    <property type="component" value="Unassembled WGS sequence"/>
</dbReference>
<dbReference type="Gene3D" id="3.50.50.60">
    <property type="entry name" value="FAD/NAD(P)-binding domain"/>
    <property type="match status" value="1"/>
</dbReference>
<protein>
    <submittedName>
        <fullName evidence="3">D-amino-acid oxidase</fullName>
    </submittedName>
</protein>
<dbReference type="InterPro" id="IPR006076">
    <property type="entry name" value="FAD-dep_OxRdtase"/>
</dbReference>
<dbReference type="Gene3D" id="3.30.9.10">
    <property type="entry name" value="D-Amino Acid Oxidase, subunit A, domain 2"/>
    <property type="match status" value="1"/>
</dbReference>